<dbReference type="GO" id="GO:0016757">
    <property type="term" value="F:glycosyltransferase activity"/>
    <property type="evidence" value="ECO:0007669"/>
    <property type="project" value="InterPro"/>
</dbReference>
<feature type="region of interest" description="Disordered" evidence="1">
    <location>
        <begin position="1169"/>
        <end position="1190"/>
    </location>
</feature>
<dbReference type="Gene3D" id="3.40.50.2000">
    <property type="entry name" value="Glycogen Phosphorylase B"/>
    <property type="match status" value="3"/>
</dbReference>
<dbReference type="Proteomes" id="UP000272193">
    <property type="component" value="Unassembled WGS sequence"/>
</dbReference>
<dbReference type="SUPFAM" id="SSF53756">
    <property type="entry name" value="UDP-Glycosyltransferase/glycogen phosphorylase"/>
    <property type="match status" value="2"/>
</dbReference>
<gene>
    <name evidence="4" type="ORF">EDC62_1031</name>
</gene>
<evidence type="ECO:0000313" key="5">
    <source>
        <dbReference type="Proteomes" id="UP000272193"/>
    </source>
</evidence>
<dbReference type="InterPro" id="IPR029063">
    <property type="entry name" value="SAM-dependent_MTases_sf"/>
</dbReference>
<sequence>MNLQRAFDVDSKLNERQLHRRVTLQTLSAQRIEPVTVRFDALLIEGQAQPHADLYFYVPSRGRLIPALALPLDTLRNRLVWPEVFAAWPAQFLAEISSRVLALWRQQPRLGQVIPIGDFDRVFGGSVQQMLDGRSIPGLENYWTSAQVLNRYQWVQERVHSGRILEVATGPGYGAAWLLERRPGVSDYLGVDLDALAIGLARRLNPEARARFHLGPIEALEESGFDWVFSLETIEHTPDPEAFLMELKRRLAPGGRMLVSLPCERWHGFHLNPHHWSAWNYRRIRDFLQPHFERVHYWRQGRPRFTENALEETGRITPLSQIDPDWDEDYLMLLEGPRPAPPRPRIVVQRRYARGDVLQATPIVRAVRQRFPDHTIVVSTDIDEVFAGNPNVDLLMATSSDFRPRPDDQVINLDVAYERRPKQHILSAYAEEAGVTLPNPALELHLDRRDYAQVNQWMAGAGPSWGTVKRIVAVHMGATPDRSWPPSHWAEFLSAFSSDTEVGIIAVGAGADFQPPAAERILNLVNRLDLRETAAAIATADLLVGPDSALLHIAAAVGTPAVGLYGMADPRLRVPFGADQTALRSPVDCAGCLHDLPAPNTNPRCKFGRSFCMEEIAPAVVVEAARARLARCEPHAWRVRLHLGGGQDVHLKEAVTSAIGGQTDTQPSPLPTLPWLPEARCLPTERSWAEETIERWRQEPAGLPRFTIAVLPHPENAFGADASAASLADQWLPGESQVLEPRGDAAALIADANAQLIGSGADWVGVIDAGDRLAPDAFFRIAHALRQHPGWQIVYTDEDQLSAEGQHLHPHCKPDFNLDYLRSLPYVGGLLLIRRDLFQTLGGFDPQADGAEDYDWMLRAWEHLQASGAGEAAIGHVPEVLYHRLQGSGHTRRSIPEILDAGQAALQRHLDRVAPGAKAEPGPFPPSFRVRWPLPEVPPLVSVLIPTRDQLPLLQRCIESVIEKTRYPAYEILIIDNGSETPEACSYLAAIEAKEAELGGRLRVVRQPGPFNFSAMNNAAARLARGEYLLLLNNDTAALHEDWLDEMMGHAVRTDVGIVGAKLLFPDGRIQHAGVILGMRGPAEHPFIGHTPEDRGYFGRAQLTQDLSAVTGACLLIRRSLYEAVGGLDETAFKVSYNDIDLCLKVRTAGYRVVFTAFALLLHEGSATQKAQNSAPQTNPPQKEALTPPDPAKLQRFEAEKEAMYRRWLPLLGRDPAYNRHLTLASTEFQLEDQPCVSWDPDWRPRPRILAHAADREGCGEYRIIAPLRALNRAGMTQGWESMRLFEPAEMARIEPDTLVVQRQLEWHQIEFLEKHRRHSRAFRVFEIDDLITNLPQKSVHRQHMHKDMPKRLRRAVGLCDRLVVATEPLARAYAGLCDEVRVQPNYLERARWGALQPPRREHPKPRVGWAGGVGHLGDLELLRDVVRETANEFDWVFFGMCPEPLRPYVREFHPGVPLDQYPAKLAALDLDIAVAPLEINPFNEAKSHLRLLEYGILGYAVVCTDIVPYQGDFPVVRVPNRFKEWTKALRELANDRSALRAAGDALKQQVRARWMLEDHLGSWLSAWTRSDV</sequence>
<organism evidence="4 5">
    <name type="scientific">Tibeticola sediminis</name>
    <dbReference type="NCBI Taxonomy" id="1917811"/>
    <lineage>
        <taxon>Bacteria</taxon>
        <taxon>Pseudomonadati</taxon>
        <taxon>Pseudomonadota</taxon>
        <taxon>Betaproteobacteria</taxon>
        <taxon>Burkholderiales</taxon>
        <taxon>Comamonadaceae</taxon>
        <taxon>Tibeticola</taxon>
    </lineage>
</organism>
<dbReference type="PANTHER" id="PTHR43179:SF7">
    <property type="entry name" value="RHAMNOSYLTRANSFERASE WBBL"/>
    <property type="match status" value="1"/>
</dbReference>
<dbReference type="GO" id="GO:0008757">
    <property type="term" value="F:S-adenosylmethionine-dependent methyltransferase activity"/>
    <property type="evidence" value="ECO:0007669"/>
    <property type="project" value="InterPro"/>
</dbReference>
<dbReference type="Gene3D" id="3.40.50.150">
    <property type="entry name" value="Vaccinia Virus protein VP39"/>
    <property type="match status" value="1"/>
</dbReference>
<dbReference type="EMBL" id="RKQL01000002">
    <property type="protein sequence ID" value="RPE70549.1"/>
    <property type="molecule type" value="Genomic_DNA"/>
</dbReference>
<accession>A0A3N4USX0</accession>
<evidence type="ECO:0000259" key="3">
    <source>
        <dbReference type="Pfam" id="PF08241"/>
    </source>
</evidence>
<comment type="caution">
    <text evidence="4">The sequence shown here is derived from an EMBL/GenBank/DDBJ whole genome shotgun (WGS) entry which is preliminary data.</text>
</comment>
<keyword evidence="5" id="KW-1185">Reference proteome</keyword>
<dbReference type="Pfam" id="PF08241">
    <property type="entry name" value="Methyltransf_11"/>
    <property type="match status" value="1"/>
</dbReference>
<dbReference type="PANTHER" id="PTHR43179">
    <property type="entry name" value="RHAMNOSYLTRANSFERASE WBBL"/>
    <property type="match status" value="1"/>
</dbReference>
<evidence type="ECO:0000259" key="2">
    <source>
        <dbReference type="Pfam" id="PF00535"/>
    </source>
</evidence>
<name>A0A3N4USX0_9BURK</name>
<evidence type="ECO:0000256" key="1">
    <source>
        <dbReference type="SAM" id="MobiDB-lite"/>
    </source>
</evidence>
<dbReference type="RefSeq" id="WP_170159016.1">
    <property type="nucleotide sequence ID" value="NZ_RKQL01000002.1"/>
</dbReference>
<feature type="compositionally biased region" description="Polar residues" evidence="1">
    <location>
        <begin position="1169"/>
        <end position="1181"/>
    </location>
</feature>
<dbReference type="Gene3D" id="3.90.550.10">
    <property type="entry name" value="Spore Coat Polysaccharide Biosynthesis Protein SpsA, Chain A"/>
    <property type="match status" value="2"/>
</dbReference>
<dbReference type="InterPro" id="IPR001173">
    <property type="entry name" value="Glyco_trans_2-like"/>
</dbReference>
<dbReference type="Pfam" id="PF01075">
    <property type="entry name" value="Glyco_transf_9"/>
    <property type="match status" value="1"/>
</dbReference>
<dbReference type="Pfam" id="PF00535">
    <property type="entry name" value="Glycos_transf_2"/>
    <property type="match status" value="1"/>
</dbReference>
<feature type="domain" description="Methyltransferase type 11" evidence="3">
    <location>
        <begin position="165"/>
        <end position="258"/>
    </location>
</feature>
<dbReference type="InterPro" id="IPR013216">
    <property type="entry name" value="Methyltransf_11"/>
</dbReference>
<dbReference type="CDD" id="cd04186">
    <property type="entry name" value="GT_2_like_c"/>
    <property type="match status" value="1"/>
</dbReference>
<dbReference type="InterPro" id="IPR029044">
    <property type="entry name" value="Nucleotide-diphossugar_trans"/>
</dbReference>
<keyword evidence="4" id="KW-0808">Transferase</keyword>
<dbReference type="SUPFAM" id="SSF53448">
    <property type="entry name" value="Nucleotide-diphospho-sugar transferases"/>
    <property type="match status" value="2"/>
</dbReference>
<protein>
    <submittedName>
        <fullName evidence="4">ADP-heptose:LPS heptosyltransferase</fullName>
    </submittedName>
</protein>
<dbReference type="SUPFAM" id="SSF53335">
    <property type="entry name" value="S-adenosyl-L-methionine-dependent methyltransferases"/>
    <property type="match status" value="1"/>
</dbReference>
<reference evidence="4 5" key="1">
    <citation type="submission" date="2018-11" db="EMBL/GenBank/DDBJ databases">
        <title>Genomic Encyclopedia of Type Strains, Phase IV (KMG-IV): sequencing the most valuable type-strain genomes for metagenomic binning, comparative biology and taxonomic classification.</title>
        <authorList>
            <person name="Goeker M."/>
        </authorList>
    </citation>
    <scope>NUCLEOTIDE SEQUENCE [LARGE SCALE GENOMIC DNA]</scope>
    <source>
        <strain evidence="4 5">DSM 101684</strain>
    </source>
</reference>
<dbReference type="CDD" id="cd02440">
    <property type="entry name" value="AdoMet_MTases"/>
    <property type="match status" value="1"/>
</dbReference>
<dbReference type="InterPro" id="IPR002201">
    <property type="entry name" value="Glyco_trans_9"/>
</dbReference>
<proteinExistence type="predicted"/>
<feature type="domain" description="Glycosyltransferase 2-like" evidence="2">
    <location>
        <begin position="942"/>
        <end position="1125"/>
    </location>
</feature>
<evidence type="ECO:0000313" key="4">
    <source>
        <dbReference type="EMBL" id="RPE70549.1"/>
    </source>
</evidence>
<dbReference type="CDD" id="cd03789">
    <property type="entry name" value="GT9_LPS_heptosyltransferase"/>
    <property type="match status" value="1"/>
</dbReference>